<keyword evidence="1" id="KW-1133">Transmembrane helix</keyword>
<organism evidence="2 3">
    <name type="scientific">Streptomyces phaeochromogenes</name>
    <dbReference type="NCBI Taxonomy" id="1923"/>
    <lineage>
        <taxon>Bacteria</taxon>
        <taxon>Bacillati</taxon>
        <taxon>Actinomycetota</taxon>
        <taxon>Actinomycetes</taxon>
        <taxon>Kitasatosporales</taxon>
        <taxon>Streptomycetaceae</taxon>
        <taxon>Streptomyces</taxon>
        <taxon>Streptomyces phaeochromogenes group</taxon>
    </lineage>
</organism>
<keyword evidence="3" id="KW-1185">Reference proteome</keyword>
<sequence length="136" mass="14761">MASPPGAPGDTFWEELRDVIRSVAFLNRTRHWLITRASVWLAGFCALYLVGGLLLGWNAAYEVLLGLTAPGGCRHPWYGYLLSLTGWLLVPGLTGAAAGYLVTRQIERRRSITLVTLLERMRAQSGGPGPPAGDDP</sequence>
<evidence type="ECO:0000313" key="2">
    <source>
        <dbReference type="EMBL" id="WSD21190.1"/>
    </source>
</evidence>
<protein>
    <submittedName>
        <fullName evidence="2">DUF6313 family protein</fullName>
    </submittedName>
</protein>
<evidence type="ECO:0000256" key="1">
    <source>
        <dbReference type="SAM" id="Phobius"/>
    </source>
</evidence>
<keyword evidence="1" id="KW-0812">Transmembrane</keyword>
<feature type="transmembrane region" description="Helical" evidence="1">
    <location>
        <begin position="77"/>
        <end position="102"/>
    </location>
</feature>
<dbReference type="EMBL" id="CP109135">
    <property type="protein sequence ID" value="WSD21190.1"/>
    <property type="molecule type" value="Genomic_DNA"/>
</dbReference>
<proteinExistence type="predicted"/>
<feature type="transmembrane region" description="Helical" evidence="1">
    <location>
        <begin position="37"/>
        <end position="57"/>
    </location>
</feature>
<dbReference type="InterPro" id="IPR046280">
    <property type="entry name" value="DUF6313"/>
</dbReference>
<dbReference type="Proteomes" id="UP001340816">
    <property type="component" value="Chromosome"/>
</dbReference>
<evidence type="ECO:0000313" key="3">
    <source>
        <dbReference type="Proteomes" id="UP001340816"/>
    </source>
</evidence>
<accession>A0ABZ1HV84</accession>
<name>A0ABZ1HV84_STRPH</name>
<reference evidence="2 3" key="1">
    <citation type="submission" date="2022-10" db="EMBL/GenBank/DDBJ databases">
        <title>The complete genomes of actinobacterial strains from the NBC collection.</title>
        <authorList>
            <person name="Joergensen T.S."/>
            <person name="Alvarez Arevalo M."/>
            <person name="Sterndorff E.B."/>
            <person name="Faurdal D."/>
            <person name="Vuksanovic O."/>
            <person name="Mourched A.-S."/>
            <person name="Charusanti P."/>
            <person name="Shaw S."/>
            <person name="Blin K."/>
            <person name="Weber T."/>
        </authorList>
    </citation>
    <scope>NUCLEOTIDE SEQUENCE [LARGE SCALE GENOMIC DNA]</scope>
    <source>
        <strain evidence="2 3">NBC 01752</strain>
    </source>
</reference>
<keyword evidence="1" id="KW-0472">Membrane</keyword>
<dbReference type="RefSeq" id="WP_326762727.1">
    <property type="nucleotide sequence ID" value="NZ_CP109135.1"/>
</dbReference>
<dbReference type="Pfam" id="PF19832">
    <property type="entry name" value="DUF6313"/>
    <property type="match status" value="1"/>
</dbReference>
<gene>
    <name evidence="2" type="ORF">OHB35_52590</name>
</gene>